<name>A0A553P846_TIGCA</name>
<keyword evidence="10" id="KW-1185">Reference proteome</keyword>
<accession>A0A553P846</accession>
<evidence type="ECO:0000259" key="8">
    <source>
        <dbReference type="PROSITE" id="PS50171"/>
    </source>
</evidence>
<keyword evidence="3" id="KW-0863">Zinc-finger</keyword>
<dbReference type="InterPro" id="IPR001202">
    <property type="entry name" value="WW_dom"/>
</dbReference>
<evidence type="ECO:0000256" key="4">
    <source>
        <dbReference type="ARBA" id="ARBA00022833"/>
    </source>
</evidence>
<protein>
    <recommendedName>
        <fullName evidence="11">WW domain-containing protein</fullName>
    </recommendedName>
</protein>
<dbReference type="OMA" id="IDPMRLE"/>
<proteinExistence type="predicted"/>
<comment type="subcellular location">
    <subcellularLocation>
        <location evidence="1">Nucleus</location>
    </subcellularLocation>
</comment>
<dbReference type="InterPro" id="IPR040023">
    <property type="entry name" value="WBP4"/>
</dbReference>
<dbReference type="EMBL" id="VCGU01000007">
    <property type="protein sequence ID" value="TRY73853.1"/>
    <property type="molecule type" value="Genomic_DNA"/>
</dbReference>
<sequence>MTEYWVSQARKFCDTCKCWIADNKSSIEFHESGRKHQLNTEKRLTDIRKRSTIQDKKAEKQAQWIEQMEAAALKDYRNKDLAQGADLSARIFHETKAQREAEKEALTASILAQKAEIQAGQDEKATDLSSCERASSSTSNVSTNDPMPGSSCLQTVVAPKSGTPWHKDPKKWFEAVSEQGHQFFWHVETKESRWDVPSEGFLSIAEQAEIKKKKEAAKAKREVMAQQSKAIHGEHKQEYVSPVPLGPNGKPQPYGSWQAVESVDPDTFDYQTPQVKAAPQAAATLHNDRDYNFKTKATPSLGGTASTNLTSSTSGIVFKKRKVNAEHKKNVRRRTDE</sequence>
<dbReference type="Gene3D" id="2.20.70.10">
    <property type="match status" value="1"/>
</dbReference>
<evidence type="ECO:0000256" key="5">
    <source>
        <dbReference type="ARBA" id="ARBA00023242"/>
    </source>
</evidence>
<dbReference type="CDD" id="cd00201">
    <property type="entry name" value="WW"/>
    <property type="match status" value="1"/>
</dbReference>
<dbReference type="SUPFAM" id="SSF51045">
    <property type="entry name" value="WW domain"/>
    <property type="match status" value="1"/>
</dbReference>
<dbReference type="PROSITE" id="PS50171">
    <property type="entry name" value="ZF_MATRIN"/>
    <property type="match status" value="1"/>
</dbReference>
<dbReference type="GO" id="GO:0071011">
    <property type="term" value="C:precatalytic spliceosome"/>
    <property type="evidence" value="ECO:0007669"/>
    <property type="project" value="TreeGrafter"/>
</dbReference>
<dbReference type="PANTHER" id="PTHR13173">
    <property type="entry name" value="WW DOMAIN BINDING PROTEIN 4"/>
    <property type="match status" value="1"/>
</dbReference>
<keyword evidence="2" id="KW-0479">Metal-binding</keyword>
<evidence type="ECO:0000256" key="1">
    <source>
        <dbReference type="ARBA" id="ARBA00004123"/>
    </source>
</evidence>
<evidence type="ECO:0000259" key="7">
    <source>
        <dbReference type="PROSITE" id="PS50020"/>
    </source>
</evidence>
<dbReference type="InterPro" id="IPR036020">
    <property type="entry name" value="WW_dom_sf"/>
</dbReference>
<dbReference type="InterPro" id="IPR003604">
    <property type="entry name" value="Matrin/U1-like-C_Znf_C2H2"/>
</dbReference>
<keyword evidence="5" id="KW-0539">Nucleus</keyword>
<evidence type="ECO:0008006" key="11">
    <source>
        <dbReference type="Google" id="ProtNLM"/>
    </source>
</evidence>
<evidence type="ECO:0000256" key="6">
    <source>
        <dbReference type="SAM" id="MobiDB-lite"/>
    </source>
</evidence>
<feature type="compositionally biased region" description="Polar residues" evidence="6">
    <location>
        <begin position="127"/>
        <end position="145"/>
    </location>
</feature>
<feature type="region of interest" description="Disordered" evidence="6">
    <location>
        <begin position="118"/>
        <end position="154"/>
    </location>
</feature>
<dbReference type="InterPro" id="IPR013085">
    <property type="entry name" value="U1-CZ_Znf_C2H2"/>
</dbReference>
<dbReference type="InterPro" id="IPR036236">
    <property type="entry name" value="Znf_C2H2_sf"/>
</dbReference>
<feature type="domain" description="Matrin-type" evidence="8">
    <location>
        <begin position="11"/>
        <end position="42"/>
    </location>
</feature>
<dbReference type="Pfam" id="PF06220">
    <property type="entry name" value="zf-U1"/>
    <property type="match status" value="1"/>
</dbReference>
<dbReference type="PROSITE" id="PS50020">
    <property type="entry name" value="WW_DOMAIN_2"/>
    <property type="match status" value="1"/>
</dbReference>
<organism evidence="9 10">
    <name type="scientific">Tigriopus californicus</name>
    <name type="common">Marine copepod</name>
    <dbReference type="NCBI Taxonomy" id="6832"/>
    <lineage>
        <taxon>Eukaryota</taxon>
        <taxon>Metazoa</taxon>
        <taxon>Ecdysozoa</taxon>
        <taxon>Arthropoda</taxon>
        <taxon>Crustacea</taxon>
        <taxon>Multicrustacea</taxon>
        <taxon>Hexanauplia</taxon>
        <taxon>Copepoda</taxon>
        <taxon>Harpacticoida</taxon>
        <taxon>Harpacticidae</taxon>
        <taxon>Tigriopus</taxon>
    </lineage>
</organism>
<dbReference type="Gene3D" id="3.30.160.60">
    <property type="entry name" value="Classic Zinc Finger"/>
    <property type="match status" value="1"/>
</dbReference>
<evidence type="ECO:0000313" key="10">
    <source>
        <dbReference type="Proteomes" id="UP000318571"/>
    </source>
</evidence>
<evidence type="ECO:0000256" key="3">
    <source>
        <dbReference type="ARBA" id="ARBA00022771"/>
    </source>
</evidence>
<gene>
    <name evidence="9" type="ORF">TCAL_01906</name>
</gene>
<feature type="domain" description="WW" evidence="7">
    <location>
        <begin position="166"/>
        <end position="199"/>
    </location>
</feature>
<dbReference type="InterPro" id="IPR000690">
    <property type="entry name" value="Matrin/U1-C_Znf_C2H2"/>
</dbReference>
<dbReference type="Proteomes" id="UP000318571">
    <property type="component" value="Chromosome 3"/>
</dbReference>
<dbReference type="GO" id="GO:0000398">
    <property type="term" value="P:mRNA splicing, via spliceosome"/>
    <property type="evidence" value="ECO:0007669"/>
    <property type="project" value="InterPro"/>
</dbReference>
<dbReference type="SMART" id="SM00451">
    <property type="entry name" value="ZnF_U1"/>
    <property type="match status" value="1"/>
</dbReference>
<evidence type="ECO:0000313" key="9">
    <source>
        <dbReference type="EMBL" id="TRY73853.1"/>
    </source>
</evidence>
<comment type="caution">
    <text evidence="9">The sequence shown here is derived from an EMBL/GenBank/DDBJ whole genome shotgun (WGS) entry which is preliminary data.</text>
</comment>
<dbReference type="AlphaFoldDB" id="A0A553P846"/>
<dbReference type="STRING" id="6832.A0A553P846"/>
<dbReference type="SMART" id="SM00456">
    <property type="entry name" value="WW"/>
    <property type="match status" value="1"/>
</dbReference>
<reference evidence="9 10" key="1">
    <citation type="journal article" date="2018" name="Nat. Ecol. Evol.">
        <title>Genomic signatures of mitonuclear coevolution across populations of Tigriopus californicus.</title>
        <authorList>
            <person name="Barreto F.S."/>
            <person name="Watson E.T."/>
            <person name="Lima T.G."/>
            <person name="Willett C.S."/>
            <person name="Edmands S."/>
            <person name="Li W."/>
            <person name="Burton R.S."/>
        </authorList>
    </citation>
    <scope>NUCLEOTIDE SEQUENCE [LARGE SCALE GENOMIC DNA]</scope>
    <source>
        <strain evidence="9 10">San Diego</strain>
    </source>
</reference>
<dbReference type="GO" id="GO:0008270">
    <property type="term" value="F:zinc ion binding"/>
    <property type="evidence" value="ECO:0007669"/>
    <property type="project" value="UniProtKB-KW"/>
</dbReference>
<dbReference type="PROSITE" id="PS01159">
    <property type="entry name" value="WW_DOMAIN_1"/>
    <property type="match status" value="1"/>
</dbReference>
<dbReference type="OrthoDB" id="191651at2759"/>
<dbReference type="SUPFAM" id="SSF57667">
    <property type="entry name" value="beta-beta-alpha zinc fingers"/>
    <property type="match status" value="1"/>
</dbReference>
<evidence type="ECO:0000256" key="2">
    <source>
        <dbReference type="ARBA" id="ARBA00022723"/>
    </source>
</evidence>
<dbReference type="GO" id="GO:0003723">
    <property type="term" value="F:RNA binding"/>
    <property type="evidence" value="ECO:0007669"/>
    <property type="project" value="TreeGrafter"/>
</dbReference>
<keyword evidence="4" id="KW-0862">Zinc</keyword>
<dbReference type="PANTHER" id="PTHR13173:SF10">
    <property type="entry name" value="WW DOMAIN-BINDING PROTEIN 4"/>
    <property type="match status" value="1"/>
</dbReference>